<reference evidence="2 3" key="1">
    <citation type="submission" date="2007-03" db="EMBL/GenBank/DDBJ databases">
        <title>Complete sequence of plasmid pBVIE01 of Burkholderia vietnamiensis G4.</title>
        <authorList>
            <consortium name="US DOE Joint Genome Institute"/>
            <person name="Copeland A."/>
            <person name="Lucas S."/>
            <person name="Lapidus A."/>
            <person name="Barry K."/>
            <person name="Detter J.C."/>
            <person name="Glavina del Rio T."/>
            <person name="Hammon N."/>
            <person name="Israni S."/>
            <person name="Dalin E."/>
            <person name="Tice H."/>
            <person name="Pitluck S."/>
            <person name="Chain P."/>
            <person name="Malfatti S."/>
            <person name="Shin M."/>
            <person name="Vergez L."/>
            <person name="Schmutz J."/>
            <person name="Larimer F."/>
            <person name="Land M."/>
            <person name="Hauser L."/>
            <person name="Kyrpides N."/>
            <person name="Tiedje J."/>
            <person name="Richardson P."/>
        </authorList>
    </citation>
    <scope>NUCLEOTIDE SEQUENCE [LARGE SCALE GENOMIC DNA]</scope>
    <source>
        <strain evidence="3">G4 / LMG 22486</strain>
        <plasmid evidence="2 3">pBVIE01</plasmid>
    </source>
</reference>
<evidence type="ECO:0000313" key="3">
    <source>
        <dbReference type="Proteomes" id="UP000002287"/>
    </source>
</evidence>
<accession>A4JTZ2</accession>
<keyword evidence="1" id="KW-0732">Signal</keyword>
<dbReference type="KEGG" id="bvi:Bcep1808_6858"/>
<proteinExistence type="predicted"/>
<protein>
    <recommendedName>
        <fullName evidence="4">Lipoprotein</fullName>
    </recommendedName>
</protein>
<organism evidence="2 3">
    <name type="scientific">Burkholderia vietnamiensis (strain G4 / LMG 22486)</name>
    <name type="common">Burkholderia cepacia (strain R1808)</name>
    <dbReference type="NCBI Taxonomy" id="269482"/>
    <lineage>
        <taxon>Bacteria</taxon>
        <taxon>Pseudomonadati</taxon>
        <taxon>Pseudomonadota</taxon>
        <taxon>Betaproteobacteria</taxon>
        <taxon>Burkholderiales</taxon>
        <taxon>Burkholderiaceae</taxon>
        <taxon>Burkholderia</taxon>
        <taxon>Burkholderia cepacia complex</taxon>
    </lineage>
</organism>
<feature type="signal peptide" evidence="1">
    <location>
        <begin position="1"/>
        <end position="30"/>
    </location>
</feature>
<evidence type="ECO:0008006" key="4">
    <source>
        <dbReference type="Google" id="ProtNLM"/>
    </source>
</evidence>
<evidence type="ECO:0000313" key="2">
    <source>
        <dbReference type="EMBL" id="ABO59745.1"/>
    </source>
</evidence>
<dbReference type="Proteomes" id="UP000002287">
    <property type="component" value="Plasmid pBVIE01"/>
</dbReference>
<sequence length="208" mass="22955">MERKPLKFLRKQLSLAVSLGLLAVCTSASAQPRSVDARQLDVAGVKTGMDYNEALTAASNYLHVPKSQFKPDQYPGVNQVTGKRDPAWFTYDNNGAKLTVYFEGRVPVDKARPLVVWLVRYEVPWSQDNAAAMVNSASQKYGVASNAPNTLPMQWCDNPNPNTGLGCPKNMSDAWVELTQTAIALTDTSWQQARFKFVDAKKKVAPAF</sequence>
<name>A4JTZ2_BURVG</name>
<geneLocation type="plasmid" evidence="2 3">
    <name>pBVIE01</name>
</geneLocation>
<feature type="chain" id="PRO_5002671204" description="Lipoprotein" evidence="1">
    <location>
        <begin position="31"/>
        <end position="208"/>
    </location>
</feature>
<dbReference type="AlphaFoldDB" id="A4JTZ2"/>
<dbReference type="EMBL" id="CP000617">
    <property type="protein sequence ID" value="ABO59745.1"/>
    <property type="molecule type" value="Genomic_DNA"/>
</dbReference>
<dbReference type="HOGENOM" id="CLU_1342199_0_0_4"/>
<keyword evidence="2" id="KW-0614">Plasmid</keyword>
<gene>
    <name evidence="2" type="ordered locus">Bcep1808_6858</name>
</gene>
<evidence type="ECO:0000256" key="1">
    <source>
        <dbReference type="SAM" id="SignalP"/>
    </source>
</evidence>